<accession>A0A099I133</accession>
<dbReference type="FunFam" id="3.40.50.300:FF:000032">
    <property type="entry name" value="Export ABC transporter ATP-binding protein"/>
    <property type="match status" value="1"/>
</dbReference>
<evidence type="ECO:0000256" key="1">
    <source>
        <dbReference type="ARBA" id="ARBA00005417"/>
    </source>
</evidence>
<gene>
    <name evidence="6" type="ORF">CIAN88_19010</name>
    <name evidence="7" type="ORF">GT664_17860</name>
</gene>
<keyword evidence="4 6" id="KW-0067">ATP-binding</keyword>
<evidence type="ECO:0000256" key="4">
    <source>
        <dbReference type="ARBA" id="ARBA00022840"/>
    </source>
</evidence>
<dbReference type="GO" id="GO:0016887">
    <property type="term" value="F:ATP hydrolysis activity"/>
    <property type="evidence" value="ECO:0007669"/>
    <property type="project" value="InterPro"/>
</dbReference>
<dbReference type="RefSeq" id="WP_044907444.1">
    <property type="nucleotide sequence ID" value="NZ_JAQFBP010000038.1"/>
</dbReference>
<feature type="domain" description="ABC transporter" evidence="5">
    <location>
        <begin position="5"/>
        <end position="244"/>
    </location>
</feature>
<dbReference type="InterPro" id="IPR017911">
    <property type="entry name" value="MacB-like_ATP-bd"/>
</dbReference>
<dbReference type="PROSITE" id="PS50893">
    <property type="entry name" value="ABC_TRANSPORTER_2"/>
    <property type="match status" value="1"/>
</dbReference>
<keyword evidence="2" id="KW-0813">Transport</keyword>
<dbReference type="Gene3D" id="3.40.50.300">
    <property type="entry name" value="P-loop containing nucleotide triphosphate hydrolases"/>
    <property type="match status" value="1"/>
</dbReference>
<evidence type="ECO:0000313" key="6">
    <source>
        <dbReference type="EMBL" id="KGJ51704.1"/>
    </source>
</evidence>
<reference evidence="7" key="2">
    <citation type="journal article" date="2019" name="Nat. Med.">
        <title>A library of human gut bacterial isolates paired with longitudinal multiomics data enables mechanistic microbiome research.</title>
        <authorList>
            <person name="Poyet M."/>
            <person name="Groussin M."/>
            <person name="Gibbons S.M."/>
            <person name="Avila-Pacheco J."/>
            <person name="Jiang X."/>
            <person name="Kearney S.M."/>
            <person name="Perrotta A.R."/>
            <person name="Berdy B."/>
            <person name="Zhao S."/>
            <person name="Lieberman T.D."/>
            <person name="Swanson P.K."/>
            <person name="Smith M."/>
            <person name="Roesemann S."/>
            <person name="Alexander J.E."/>
            <person name="Rich S.A."/>
            <person name="Livny J."/>
            <person name="Vlamakis H."/>
            <person name="Clish C."/>
            <person name="Bullock K."/>
            <person name="Deik A."/>
            <person name="Scott J."/>
            <person name="Pierce K.A."/>
            <person name="Xavier R.J."/>
            <person name="Alm E.J."/>
        </authorList>
    </citation>
    <scope>NUCLEOTIDE SEQUENCE</scope>
    <source>
        <strain evidence="7">BIOML-A12</strain>
    </source>
</reference>
<dbReference type="InterPro" id="IPR017871">
    <property type="entry name" value="ABC_transporter-like_CS"/>
</dbReference>
<keyword evidence="3" id="KW-0547">Nucleotide-binding</keyword>
<dbReference type="SUPFAM" id="SSF52540">
    <property type="entry name" value="P-loop containing nucleoside triphosphate hydrolases"/>
    <property type="match status" value="1"/>
</dbReference>
<proteinExistence type="inferred from homology"/>
<evidence type="ECO:0000256" key="2">
    <source>
        <dbReference type="ARBA" id="ARBA00022448"/>
    </source>
</evidence>
<name>A0A099I133_CLOIN</name>
<dbReference type="InterPro" id="IPR003593">
    <property type="entry name" value="AAA+_ATPase"/>
</dbReference>
<evidence type="ECO:0000313" key="7">
    <source>
        <dbReference type="EMBL" id="MZH57566.1"/>
    </source>
</evidence>
<dbReference type="AlphaFoldDB" id="A0A099I133"/>
<dbReference type="PANTHER" id="PTHR42798">
    <property type="entry name" value="LIPOPROTEIN-RELEASING SYSTEM ATP-BINDING PROTEIN LOLD"/>
    <property type="match status" value="1"/>
</dbReference>
<dbReference type="InterPro" id="IPR027417">
    <property type="entry name" value="P-loop_NTPase"/>
</dbReference>
<dbReference type="CDD" id="cd03255">
    <property type="entry name" value="ABC_MJ0796_LolCDE_FtsE"/>
    <property type="match status" value="1"/>
</dbReference>
<evidence type="ECO:0000256" key="3">
    <source>
        <dbReference type="ARBA" id="ARBA00022741"/>
    </source>
</evidence>
<dbReference type="GO" id="GO:0005524">
    <property type="term" value="F:ATP binding"/>
    <property type="evidence" value="ECO:0007669"/>
    <property type="project" value="UniProtKB-KW"/>
</dbReference>
<protein>
    <submittedName>
        <fullName evidence="6">ABC transporter ATP-binding protein</fullName>
    </submittedName>
    <submittedName>
        <fullName evidence="7">ATP-binding cassette domain-containing protein</fullName>
    </submittedName>
</protein>
<dbReference type="PANTHER" id="PTHR42798:SF7">
    <property type="entry name" value="ALPHA-D-RIBOSE 1-METHYLPHOSPHONATE 5-TRIPHOSPHATE SYNTHASE SUBUNIT PHNL"/>
    <property type="match status" value="1"/>
</dbReference>
<dbReference type="EMBL" id="JQIF01000099">
    <property type="protein sequence ID" value="KGJ51704.1"/>
    <property type="molecule type" value="Genomic_DNA"/>
</dbReference>
<dbReference type="InterPro" id="IPR003439">
    <property type="entry name" value="ABC_transporter-like_ATP-bd"/>
</dbReference>
<comment type="similarity">
    <text evidence="1">Belongs to the ABC transporter superfamily.</text>
</comment>
<evidence type="ECO:0000313" key="8">
    <source>
        <dbReference type="Proteomes" id="UP000030008"/>
    </source>
</evidence>
<dbReference type="Proteomes" id="UP000604383">
    <property type="component" value="Unassembled WGS sequence"/>
</dbReference>
<organism evidence="6 8">
    <name type="scientific">Clostridium innocuum</name>
    <dbReference type="NCBI Taxonomy" id="1522"/>
    <lineage>
        <taxon>Bacteria</taxon>
        <taxon>Bacillati</taxon>
        <taxon>Bacillota</taxon>
        <taxon>Clostridia</taxon>
        <taxon>Eubacteriales</taxon>
        <taxon>Clostridiaceae</taxon>
        <taxon>Clostridium</taxon>
    </lineage>
</organism>
<dbReference type="Proteomes" id="UP000030008">
    <property type="component" value="Unassembled WGS sequence"/>
</dbReference>
<reference evidence="6 8" key="1">
    <citation type="submission" date="2014-08" db="EMBL/GenBank/DDBJ databases">
        <title>Clostridium innocuum, an unnegligible vancomycin-resistant pathogen causing extra-intestinal infections.</title>
        <authorList>
            <person name="Feng Y."/>
            <person name="Chiu C.-H."/>
        </authorList>
    </citation>
    <scope>NUCLEOTIDE SEQUENCE [LARGE SCALE GENOMIC DNA]</scope>
    <source>
        <strain evidence="6 8">AN88</strain>
    </source>
</reference>
<sequence>METMIEVRQLCKSFVINKKQNHVLRNVDLSIHKGEFIAVMGPSGSGKSTLLYTISGMDHISSGTVEFDHKEISRYNEMEMAKLRLHEMGFIFQQMHFLNNLNIYDNVILPGYMAKKRKHKEINAYADELLRKFQITSIAGHSIQEVSGGELQRACIARAMINQPQILFADEPTGALNSSNAKEVMDMFSKVHEQGTTILMVTHDVKVASYAQRICYINDGKIESNLDIGMLKHADELKEREKKVYNWLMEKGW</sequence>
<dbReference type="PROSITE" id="PS00211">
    <property type="entry name" value="ABC_TRANSPORTER_1"/>
    <property type="match status" value="1"/>
</dbReference>
<dbReference type="EMBL" id="WWTN01000038">
    <property type="protein sequence ID" value="MZH57566.1"/>
    <property type="molecule type" value="Genomic_DNA"/>
</dbReference>
<evidence type="ECO:0000259" key="5">
    <source>
        <dbReference type="PROSITE" id="PS50893"/>
    </source>
</evidence>
<comment type="caution">
    <text evidence="6">The sequence shown here is derived from an EMBL/GenBank/DDBJ whole genome shotgun (WGS) entry which is preliminary data.</text>
</comment>
<dbReference type="SMART" id="SM00382">
    <property type="entry name" value="AAA"/>
    <property type="match status" value="1"/>
</dbReference>
<dbReference type="GO" id="GO:0022857">
    <property type="term" value="F:transmembrane transporter activity"/>
    <property type="evidence" value="ECO:0007669"/>
    <property type="project" value="UniProtKB-ARBA"/>
</dbReference>
<dbReference type="Pfam" id="PF00005">
    <property type="entry name" value="ABC_tran"/>
    <property type="match status" value="1"/>
</dbReference>
<dbReference type="GO" id="GO:0098796">
    <property type="term" value="C:membrane protein complex"/>
    <property type="evidence" value="ECO:0007669"/>
    <property type="project" value="UniProtKB-ARBA"/>
</dbReference>